<reference evidence="1" key="1">
    <citation type="submission" date="2018-05" db="EMBL/GenBank/DDBJ databases">
        <authorList>
            <person name="Lanie J.A."/>
            <person name="Ng W.-L."/>
            <person name="Kazmierczak K.M."/>
            <person name="Andrzejewski T.M."/>
            <person name="Davidsen T.M."/>
            <person name="Wayne K.J."/>
            <person name="Tettelin H."/>
            <person name="Glass J.I."/>
            <person name="Rusch D."/>
            <person name="Podicherti R."/>
            <person name="Tsui H.-C.T."/>
            <person name="Winkler M.E."/>
        </authorList>
    </citation>
    <scope>NUCLEOTIDE SEQUENCE</scope>
</reference>
<dbReference type="EMBL" id="UINC01083290">
    <property type="protein sequence ID" value="SVC28858.1"/>
    <property type="molecule type" value="Genomic_DNA"/>
</dbReference>
<organism evidence="1">
    <name type="scientific">marine metagenome</name>
    <dbReference type="NCBI Taxonomy" id="408172"/>
    <lineage>
        <taxon>unclassified sequences</taxon>
        <taxon>metagenomes</taxon>
        <taxon>ecological metagenomes</taxon>
    </lineage>
</organism>
<name>A0A382KW45_9ZZZZ</name>
<dbReference type="AlphaFoldDB" id="A0A382KW45"/>
<protein>
    <recommendedName>
        <fullName evidence="2">Bacteriophage T4 Gp8 domain-containing protein</fullName>
    </recommendedName>
</protein>
<dbReference type="Gene3D" id="2.60.340.10">
    <property type="entry name" value="baseplate structural protein gp8, domain 1"/>
    <property type="match status" value="1"/>
</dbReference>
<evidence type="ECO:0000313" key="1">
    <source>
        <dbReference type="EMBL" id="SVC28858.1"/>
    </source>
</evidence>
<accession>A0A382KW45</accession>
<dbReference type="SUPFAM" id="SSF89433">
    <property type="entry name" value="Baseplate structural protein gp8"/>
    <property type="match status" value="1"/>
</dbReference>
<evidence type="ECO:0008006" key="2">
    <source>
        <dbReference type="Google" id="ProtNLM"/>
    </source>
</evidence>
<gene>
    <name evidence="1" type="ORF">METZ01_LOCUS281712</name>
</gene>
<sequence length="214" mass="22333">VKTAGSKYTFGTVTMPAAAGSPSTDAIITPIIGPPGGQGYNAVEELGGFYIMTNTTISGTEGSGDFVVDQDFRRVGVVLNPYNYGTQVVATAATRNALKSMTFSGTPGTFIVDETISGGTTGAKGIVVAWDATTKILKYIQTQWTGVSAALPYNEVAFAVAEVVTSASLAAGTISALTTPEIDYYSGNTIYVEDRAPISRATDQTENIKLIVEF</sequence>
<dbReference type="InterPro" id="IPR036327">
    <property type="entry name" value="Gp8_sf"/>
</dbReference>
<proteinExistence type="predicted"/>
<feature type="non-terminal residue" evidence="1">
    <location>
        <position position="1"/>
    </location>
</feature>